<gene>
    <name evidence="2" type="ORF">MNODULE_17305</name>
</gene>
<dbReference type="NCBIfam" id="TIGR02385">
    <property type="entry name" value="RelE_StbE"/>
    <property type="match status" value="1"/>
</dbReference>
<keyword evidence="1" id="KW-1277">Toxin-antitoxin system</keyword>
<dbReference type="PANTHER" id="PTHR38813">
    <property type="match status" value="1"/>
</dbReference>
<organism evidence="2 3">
    <name type="scientific">Candidatus Manganitrophus noduliformans</name>
    <dbReference type="NCBI Taxonomy" id="2606439"/>
    <lineage>
        <taxon>Bacteria</taxon>
        <taxon>Pseudomonadati</taxon>
        <taxon>Nitrospirota</taxon>
        <taxon>Nitrospiria</taxon>
        <taxon>Candidatus Troglogloeales</taxon>
        <taxon>Candidatus Manganitrophaceae</taxon>
        <taxon>Candidatus Manganitrophus</taxon>
    </lineage>
</organism>
<reference evidence="2 3" key="1">
    <citation type="journal article" date="2020" name="Nature">
        <title>Bacterial chemolithoautotrophy via manganese oxidation.</title>
        <authorList>
            <person name="Yu H."/>
            <person name="Leadbetter J.R."/>
        </authorList>
    </citation>
    <scope>NUCLEOTIDE SEQUENCE [LARGE SCALE GENOMIC DNA]</scope>
    <source>
        <strain evidence="2 3">Mn-1</strain>
    </source>
</reference>
<dbReference type="Proteomes" id="UP000534783">
    <property type="component" value="Unassembled WGS sequence"/>
</dbReference>
<dbReference type="InterPro" id="IPR035093">
    <property type="entry name" value="RelE/ParE_toxin_dom_sf"/>
</dbReference>
<dbReference type="PANTHER" id="PTHR38813:SF1">
    <property type="entry name" value="TOXIN RELE1-RELATED"/>
    <property type="match status" value="1"/>
</dbReference>
<dbReference type="EMBL" id="VTOW01000003">
    <property type="protein sequence ID" value="NKE72511.1"/>
    <property type="molecule type" value="Genomic_DNA"/>
</dbReference>
<dbReference type="InterPro" id="IPR052747">
    <property type="entry name" value="TA_system_RelE_toxin"/>
</dbReference>
<name>A0A7X6DSD0_9BACT</name>
<evidence type="ECO:0000256" key="1">
    <source>
        <dbReference type="ARBA" id="ARBA00022649"/>
    </source>
</evidence>
<dbReference type="Gene3D" id="3.30.2310.20">
    <property type="entry name" value="RelE-like"/>
    <property type="match status" value="1"/>
</dbReference>
<dbReference type="SUPFAM" id="SSF143011">
    <property type="entry name" value="RelE-like"/>
    <property type="match status" value="1"/>
</dbReference>
<comment type="caution">
    <text evidence="2">The sequence shown here is derived from an EMBL/GenBank/DDBJ whole genome shotgun (WGS) entry which is preliminary data.</text>
</comment>
<keyword evidence="3" id="KW-1185">Reference proteome</keyword>
<accession>A0A7X6DSD0</accession>
<evidence type="ECO:0000313" key="2">
    <source>
        <dbReference type="EMBL" id="NKE72511.1"/>
    </source>
</evidence>
<sequence>MALFSIRWKSSAVKELKKLSKDTISRIINAVEKLSETPYPDGVRKLVGSEHTYRIRVGDYRVIYTILRSDLVIEIVRVGHRKDIYNK</sequence>
<dbReference type="RefSeq" id="WP_168062225.1">
    <property type="nucleotide sequence ID" value="NZ_VTOW01000003.1"/>
</dbReference>
<dbReference type="AlphaFoldDB" id="A0A7X6DSD0"/>
<evidence type="ECO:0000313" key="3">
    <source>
        <dbReference type="Proteomes" id="UP000534783"/>
    </source>
</evidence>
<proteinExistence type="predicted"/>
<dbReference type="InterPro" id="IPR007712">
    <property type="entry name" value="RelE/ParE_toxin"/>
</dbReference>
<dbReference type="Pfam" id="PF05016">
    <property type="entry name" value="ParE_toxin"/>
    <property type="match status" value="1"/>
</dbReference>
<protein>
    <submittedName>
        <fullName evidence="2">Type II toxin-antitoxin system RelE/ParE family toxin</fullName>
    </submittedName>
</protein>